<dbReference type="Proteomes" id="UP000027604">
    <property type="component" value="Chromosome I"/>
</dbReference>
<keyword evidence="4" id="KW-1185">Reference proteome</keyword>
<proteinExistence type="predicted"/>
<evidence type="ECO:0000313" key="3">
    <source>
        <dbReference type="EMBL" id="CDG82089.1"/>
    </source>
</evidence>
<gene>
    <name evidence="3" type="ORF">GJA_1438</name>
</gene>
<dbReference type="EMBL" id="HG322949">
    <property type="protein sequence ID" value="CDG82089.1"/>
    <property type="molecule type" value="Genomic_DNA"/>
</dbReference>
<dbReference type="HOGENOM" id="CLU_1683788_0_0_4"/>
<evidence type="ECO:0000259" key="2">
    <source>
        <dbReference type="Pfam" id="PF14534"/>
    </source>
</evidence>
<dbReference type="SUPFAM" id="SSF54427">
    <property type="entry name" value="NTF2-like"/>
    <property type="match status" value="1"/>
</dbReference>
<feature type="signal peptide" evidence="1">
    <location>
        <begin position="1"/>
        <end position="29"/>
    </location>
</feature>
<dbReference type="InterPro" id="IPR032710">
    <property type="entry name" value="NTF2-like_dom_sf"/>
</dbReference>
<feature type="chain" id="PRO_5004797174" description="DUF4440 domain-containing protein" evidence="1">
    <location>
        <begin position="30"/>
        <end position="162"/>
    </location>
</feature>
<dbReference type="InterPro" id="IPR027843">
    <property type="entry name" value="DUF4440"/>
</dbReference>
<sequence>MKTNKQARHWQLALVMAAALLAAPTLALAQTTIAGVTVQSGPSEAVQAWRQALEAGDSAAIARMHGPDTVVYGTNDTVTRGGKAIMAGYGAMFERYRPTVEIRDAAWVRQGALLNSWGQFTLTLTPRAGGEAVRIDGRFSDLAVWADGRWQYVMDHASVPVR</sequence>
<feature type="domain" description="DUF4440" evidence="2">
    <location>
        <begin position="44"/>
        <end position="151"/>
    </location>
</feature>
<reference evidence="3 4" key="1">
    <citation type="journal article" date="2015" name="Genome Announc.">
        <title>Genome Sequence of Mushroom Soft-Rot Pathogen Janthinobacterium agaricidamnosum.</title>
        <authorList>
            <person name="Graupner K."/>
            <person name="Lackner G."/>
            <person name="Hertweck C."/>
        </authorList>
    </citation>
    <scope>NUCLEOTIDE SEQUENCE [LARGE SCALE GENOMIC DNA]</scope>
    <source>
        <strain evidence="4">NBRC 102515 / DSM 9628</strain>
    </source>
</reference>
<accession>W0UZU0</accession>
<protein>
    <recommendedName>
        <fullName evidence="2">DUF4440 domain-containing protein</fullName>
    </recommendedName>
</protein>
<organism evidence="3 4">
    <name type="scientific">Janthinobacterium agaricidamnosum NBRC 102515 = DSM 9628</name>
    <dbReference type="NCBI Taxonomy" id="1349767"/>
    <lineage>
        <taxon>Bacteria</taxon>
        <taxon>Pseudomonadati</taxon>
        <taxon>Pseudomonadota</taxon>
        <taxon>Betaproteobacteria</taxon>
        <taxon>Burkholderiales</taxon>
        <taxon>Oxalobacteraceae</taxon>
        <taxon>Janthinobacterium</taxon>
    </lineage>
</organism>
<dbReference type="OrthoDB" id="564699at2"/>
<dbReference type="Gene3D" id="3.10.450.50">
    <property type="match status" value="1"/>
</dbReference>
<dbReference type="AlphaFoldDB" id="W0UZU0"/>
<dbReference type="RefSeq" id="WP_038490212.1">
    <property type="nucleotide sequence ID" value="NZ_BCTH01000068.1"/>
</dbReference>
<dbReference type="eggNOG" id="COG4319">
    <property type="taxonomic scope" value="Bacteria"/>
</dbReference>
<keyword evidence="1" id="KW-0732">Signal</keyword>
<evidence type="ECO:0000313" key="4">
    <source>
        <dbReference type="Proteomes" id="UP000027604"/>
    </source>
</evidence>
<dbReference type="Pfam" id="PF14534">
    <property type="entry name" value="DUF4440"/>
    <property type="match status" value="1"/>
</dbReference>
<dbReference type="STRING" id="1349767.GJA_1438"/>
<dbReference type="PATRIC" id="fig|1349767.4.peg.3140"/>
<name>W0UZU0_9BURK</name>
<dbReference type="KEGG" id="jag:GJA_1438"/>
<evidence type="ECO:0000256" key="1">
    <source>
        <dbReference type="SAM" id="SignalP"/>
    </source>
</evidence>